<dbReference type="InterPro" id="IPR003661">
    <property type="entry name" value="HisK_dim/P_dom"/>
</dbReference>
<evidence type="ECO:0000256" key="1">
    <source>
        <dbReference type="ARBA" id="ARBA00000085"/>
    </source>
</evidence>
<dbReference type="PANTHER" id="PTHR45453">
    <property type="entry name" value="PHOSPHATE REGULON SENSOR PROTEIN PHOR"/>
    <property type="match status" value="1"/>
</dbReference>
<keyword evidence="14 18" id="KW-1133">Transmembrane helix</keyword>
<evidence type="ECO:0000256" key="15">
    <source>
        <dbReference type="ARBA" id="ARBA00023012"/>
    </source>
</evidence>
<dbReference type="InterPro" id="IPR036097">
    <property type="entry name" value="HisK_dim/P_sf"/>
</dbReference>
<keyword evidence="5" id="KW-0813">Transport</keyword>
<keyword evidence="13" id="KW-0067">ATP-binding</keyword>
<dbReference type="SMART" id="SM00091">
    <property type="entry name" value="PAS"/>
    <property type="match status" value="1"/>
</dbReference>
<sequence>MPRSLSTSLRAHAWQVSLGRLLLLLLIALVFGLVVGQVLICFLVALAAYGLWMLWSLAQLQRWLGSRTREAPPFEQGVWSEIASFIQSRHQSMRQRQRRLVRLLRAYRSAATALPDGIIVLSPLQQVVWANPAAEGLLGFRLSKARGQPVLNLLTEPVMREWLLGQPQQEPLIDVQTAADRDKRLSMRLVPYQDDHAMLIVRDISLLMKLEQVRRDFVANVSHELRTPLTVIHGYLDMIETDEHPSIATMIEEMHRQSKRMAQVVEDLLTLSRLDATEAAGDEPVSMTAMMATLKREAEALSKGQHQIQVDNLCQADLHGSMKDLHSAFSNLIANAVRYTPTGGSITVRWQLKDQGACFSVQDTGFGIPAEHIPRLTERFYRVSTSRSREKGGTGLGLSIVKHVLNLHQAKLNIESQVGVGSMFSCCFPAERLRPRD</sequence>
<dbReference type="EC" id="2.7.13.3" evidence="3"/>
<evidence type="ECO:0000256" key="7">
    <source>
        <dbReference type="ARBA" id="ARBA00022553"/>
    </source>
</evidence>
<evidence type="ECO:0000256" key="8">
    <source>
        <dbReference type="ARBA" id="ARBA00022592"/>
    </source>
</evidence>
<evidence type="ECO:0000256" key="13">
    <source>
        <dbReference type="ARBA" id="ARBA00022840"/>
    </source>
</evidence>
<keyword evidence="22" id="KW-1185">Reference proteome</keyword>
<dbReference type="Pfam" id="PF11808">
    <property type="entry name" value="PhoR"/>
    <property type="match status" value="1"/>
</dbReference>
<dbReference type="GO" id="GO:0005524">
    <property type="term" value="F:ATP binding"/>
    <property type="evidence" value="ECO:0007669"/>
    <property type="project" value="UniProtKB-KW"/>
</dbReference>
<reference evidence="21 22" key="1">
    <citation type="submission" date="2018-03" db="EMBL/GenBank/DDBJ databases">
        <title>Ahniella affigens gen. nov., sp. nov., a gammaproteobacterium isolated from sandy soil near a stream.</title>
        <authorList>
            <person name="Ko Y."/>
            <person name="Kim J.-H."/>
        </authorList>
    </citation>
    <scope>NUCLEOTIDE SEQUENCE [LARGE SCALE GENOMIC DNA]</scope>
    <source>
        <strain evidence="21 22">D13</strain>
    </source>
</reference>
<evidence type="ECO:0000256" key="18">
    <source>
        <dbReference type="SAM" id="Phobius"/>
    </source>
</evidence>
<dbReference type="InterPro" id="IPR004358">
    <property type="entry name" value="Sig_transdc_His_kin-like_C"/>
</dbReference>
<accession>A0A2P1PSH3</accession>
<proteinExistence type="predicted"/>
<keyword evidence="9" id="KW-0808">Transferase</keyword>
<dbReference type="RefSeq" id="WP_106891709.1">
    <property type="nucleotide sequence ID" value="NZ_CP027860.1"/>
</dbReference>
<dbReference type="SUPFAM" id="SSF47384">
    <property type="entry name" value="Homodimeric domain of signal transducing histidine kinase"/>
    <property type="match status" value="1"/>
</dbReference>
<comment type="catalytic activity">
    <reaction evidence="1">
        <text>ATP + protein L-histidine = ADP + protein N-phospho-L-histidine.</text>
        <dbReference type="EC" id="2.7.13.3"/>
    </reaction>
</comment>
<dbReference type="KEGG" id="xba:C7S18_11525"/>
<keyword evidence="11" id="KW-0547">Nucleotide-binding</keyword>
<organism evidence="21 22">
    <name type="scientific">Ahniella affigens</name>
    <dbReference type="NCBI Taxonomy" id="2021234"/>
    <lineage>
        <taxon>Bacteria</taxon>
        <taxon>Pseudomonadati</taxon>
        <taxon>Pseudomonadota</taxon>
        <taxon>Gammaproteobacteria</taxon>
        <taxon>Lysobacterales</taxon>
        <taxon>Rhodanobacteraceae</taxon>
        <taxon>Ahniella</taxon>
    </lineage>
</organism>
<comment type="function">
    <text evidence="17">Member of the two-component regulatory system PhoR/PhoB involved in the phosphate regulon genes expression. PhoR may function as a membrane-associated protein kinase that phosphorylates PhoB in response to environmental signals.</text>
</comment>
<dbReference type="InterPro" id="IPR013656">
    <property type="entry name" value="PAS_4"/>
</dbReference>
<reference evidence="21 22" key="2">
    <citation type="submission" date="2018-03" db="EMBL/GenBank/DDBJ databases">
        <authorList>
            <person name="Keele B.F."/>
        </authorList>
    </citation>
    <scope>NUCLEOTIDE SEQUENCE [LARGE SCALE GENOMIC DNA]</scope>
    <source>
        <strain evidence="21 22">D13</strain>
    </source>
</reference>
<dbReference type="Gene3D" id="3.30.450.20">
    <property type="entry name" value="PAS domain"/>
    <property type="match status" value="1"/>
</dbReference>
<dbReference type="GO" id="GO:0000155">
    <property type="term" value="F:phosphorelay sensor kinase activity"/>
    <property type="evidence" value="ECO:0007669"/>
    <property type="project" value="InterPro"/>
</dbReference>
<evidence type="ECO:0000256" key="12">
    <source>
        <dbReference type="ARBA" id="ARBA00022777"/>
    </source>
</evidence>
<dbReference type="EMBL" id="CP027860">
    <property type="protein sequence ID" value="AVP97788.1"/>
    <property type="molecule type" value="Genomic_DNA"/>
</dbReference>
<dbReference type="InterPro" id="IPR005467">
    <property type="entry name" value="His_kinase_dom"/>
</dbReference>
<dbReference type="Pfam" id="PF08448">
    <property type="entry name" value="PAS_4"/>
    <property type="match status" value="1"/>
</dbReference>
<keyword evidence="16 18" id="KW-0472">Membrane</keyword>
<evidence type="ECO:0000256" key="4">
    <source>
        <dbReference type="ARBA" id="ARBA00019665"/>
    </source>
</evidence>
<dbReference type="InterPro" id="IPR014310">
    <property type="entry name" value="Sig_transdc_His_kinase_PhoR"/>
</dbReference>
<feature type="domain" description="Histidine kinase" evidence="19">
    <location>
        <begin position="220"/>
        <end position="432"/>
    </location>
</feature>
<dbReference type="Gene3D" id="3.30.565.10">
    <property type="entry name" value="Histidine kinase-like ATPase, C-terminal domain"/>
    <property type="match status" value="1"/>
</dbReference>
<evidence type="ECO:0000256" key="5">
    <source>
        <dbReference type="ARBA" id="ARBA00022448"/>
    </source>
</evidence>
<dbReference type="NCBIfam" id="TIGR02966">
    <property type="entry name" value="phoR_proteo"/>
    <property type="match status" value="1"/>
</dbReference>
<gene>
    <name evidence="21" type="primary">phoR</name>
    <name evidence="21" type="ORF">C7S18_11525</name>
</gene>
<dbReference type="InterPro" id="IPR003594">
    <property type="entry name" value="HATPase_dom"/>
</dbReference>
<dbReference type="PANTHER" id="PTHR45453:SF1">
    <property type="entry name" value="PHOSPHATE REGULON SENSOR PROTEIN PHOR"/>
    <property type="match status" value="1"/>
</dbReference>
<dbReference type="SMART" id="SM00388">
    <property type="entry name" value="HisKA"/>
    <property type="match status" value="1"/>
</dbReference>
<dbReference type="AlphaFoldDB" id="A0A2P1PSH3"/>
<evidence type="ECO:0000256" key="17">
    <source>
        <dbReference type="ARBA" id="ARBA00025207"/>
    </source>
</evidence>
<dbReference type="InterPro" id="IPR050351">
    <property type="entry name" value="BphY/WalK/GraS-like"/>
</dbReference>
<evidence type="ECO:0000256" key="10">
    <source>
        <dbReference type="ARBA" id="ARBA00022692"/>
    </source>
</evidence>
<dbReference type="OrthoDB" id="9813151at2"/>
<dbReference type="Pfam" id="PF02518">
    <property type="entry name" value="HATPase_c"/>
    <property type="match status" value="1"/>
</dbReference>
<feature type="domain" description="PAS" evidence="20">
    <location>
        <begin position="96"/>
        <end position="157"/>
    </location>
</feature>
<dbReference type="InterPro" id="IPR021766">
    <property type="entry name" value="PhoR_N"/>
</dbReference>
<feature type="transmembrane region" description="Helical" evidence="18">
    <location>
        <begin position="21"/>
        <end position="52"/>
    </location>
</feature>
<evidence type="ECO:0000259" key="19">
    <source>
        <dbReference type="PROSITE" id="PS50109"/>
    </source>
</evidence>
<dbReference type="GO" id="GO:0006817">
    <property type="term" value="P:phosphate ion transport"/>
    <property type="evidence" value="ECO:0007669"/>
    <property type="project" value="UniProtKB-KW"/>
</dbReference>
<dbReference type="PRINTS" id="PR00344">
    <property type="entry name" value="BCTRLSENSOR"/>
</dbReference>
<protein>
    <recommendedName>
        <fullName evidence="4">Phosphate regulon sensor protein PhoR</fullName>
        <ecNumber evidence="3">2.7.13.3</ecNumber>
    </recommendedName>
</protein>
<dbReference type="FunFam" id="1.10.287.130:FF:000008">
    <property type="entry name" value="Two-component sensor histidine kinase"/>
    <property type="match status" value="1"/>
</dbReference>
<keyword evidence="15" id="KW-0902">Two-component regulatory system</keyword>
<keyword evidence="6" id="KW-1003">Cell membrane</keyword>
<dbReference type="PROSITE" id="PS50109">
    <property type="entry name" value="HIS_KIN"/>
    <property type="match status" value="1"/>
</dbReference>
<evidence type="ECO:0000256" key="6">
    <source>
        <dbReference type="ARBA" id="ARBA00022475"/>
    </source>
</evidence>
<keyword evidence="8" id="KW-0592">Phosphate transport</keyword>
<name>A0A2P1PSH3_9GAMM</name>
<dbReference type="Pfam" id="PF00512">
    <property type="entry name" value="HisKA"/>
    <property type="match status" value="1"/>
</dbReference>
<dbReference type="InterPro" id="IPR035965">
    <property type="entry name" value="PAS-like_dom_sf"/>
</dbReference>
<evidence type="ECO:0000256" key="11">
    <source>
        <dbReference type="ARBA" id="ARBA00022741"/>
    </source>
</evidence>
<evidence type="ECO:0000256" key="9">
    <source>
        <dbReference type="ARBA" id="ARBA00022679"/>
    </source>
</evidence>
<evidence type="ECO:0000256" key="14">
    <source>
        <dbReference type="ARBA" id="ARBA00022989"/>
    </source>
</evidence>
<dbReference type="CDD" id="cd00082">
    <property type="entry name" value="HisKA"/>
    <property type="match status" value="1"/>
</dbReference>
<dbReference type="GO" id="GO:0016036">
    <property type="term" value="P:cellular response to phosphate starvation"/>
    <property type="evidence" value="ECO:0007669"/>
    <property type="project" value="TreeGrafter"/>
</dbReference>
<dbReference type="Proteomes" id="UP000241074">
    <property type="component" value="Chromosome"/>
</dbReference>
<dbReference type="FunFam" id="3.30.565.10:FF:000032">
    <property type="entry name" value="Phosphate regulon sensor histidine kinase PhoR"/>
    <property type="match status" value="1"/>
</dbReference>
<dbReference type="SUPFAM" id="SSF55785">
    <property type="entry name" value="PYP-like sensor domain (PAS domain)"/>
    <property type="match status" value="1"/>
</dbReference>
<comment type="subcellular location">
    <subcellularLocation>
        <location evidence="2">Cell membrane</location>
    </subcellularLocation>
</comment>
<dbReference type="SUPFAM" id="SSF55874">
    <property type="entry name" value="ATPase domain of HSP90 chaperone/DNA topoisomerase II/histidine kinase"/>
    <property type="match status" value="1"/>
</dbReference>
<dbReference type="SMART" id="SM00387">
    <property type="entry name" value="HATPase_c"/>
    <property type="match status" value="1"/>
</dbReference>
<keyword evidence="12 21" id="KW-0418">Kinase</keyword>
<dbReference type="CDD" id="cd00130">
    <property type="entry name" value="PAS"/>
    <property type="match status" value="1"/>
</dbReference>
<evidence type="ECO:0000256" key="2">
    <source>
        <dbReference type="ARBA" id="ARBA00004236"/>
    </source>
</evidence>
<dbReference type="InterPro" id="IPR036890">
    <property type="entry name" value="HATPase_C_sf"/>
</dbReference>
<evidence type="ECO:0000256" key="3">
    <source>
        <dbReference type="ARBA" id="ARBA00012438"/>
    </source>
</evidence>
<dbReference type="InterPro" id="IPR000014">
    <property type="entry name" value="PAS"/>
</dbReference>
<dbReference type="GO" id="GO:0004721">
    <property type="term" value="F:phosphoprotein phosphatase activity"/>
    <property type="evidence" value="ECO:0007669"/>
    <property type="project" value="InterPro"/>
</dbReference>
<dbReference type="GO" id="GO:0005886">
    <property type="term" value="C:plasma membrane"/>
    <property type="evidence" value="ECO:0007669"/>
    <property type="project" value="UniProtKB-SubCell"/>
</dbReference>
<keyword evidence="7" id="KW-0597">Phosphoprotein</keyword>
<evidence type="ECO:0000313" key="22">
    <source>
        <dbReference type="Proteomes" id="UP000241074"/>
    </source>
</evidence>
<evidence type="ECO:0000259" key="20">
    <source>
        <dbReference type="PROSITE" id="PS50112"/>
    </source>
</evidence>
<dbReference type="PROSITE" id="PS50112">
    <property type="entry name" value="PAS"/>
    <property type="match status" value="1"/>
</dbReference>
<evidence type="ECO:0000313" key="21">
    <source>
        <dbReference type="EMBL" id="AVP97788.1"/>
    </source>
</evidence>
<keyword evidence="10 18" id="KW-0812">Transmembrane</keyword>
<dbReference type="Gene3D" id="1.10.287.130">
    <property type="match status" value="1"/>
</dbReference>
<evidence type="ECO:0000256" key="16">
    <source>
        <dbReference type="ARBA" id="ARBA00023136"/>
    </source>
</evidence>